<dbReference type="Proteomes" id="UP000266552">
    <property type="component" value="Chromosome"/>
</dbReference>
<dbReference type="KEGG" id="plw:D5F53_12630"/>
<dbReference type="EMBL" id="CP032412">
    <property type="protein sequence ID" value="AYB44088.1"/>
    <property type="molecule type" value="Genomic_DNA"/>
</dbReference>
<dbReference type="InterPro" id="IPR050249">
    <property type="entry name" value="Pseudomonas-type_ThrB"/>
</dbReference>
<dbReference type="RefSeq" id="WP_119847993.1">
    <property type="nucleotide sequence ID" value="NZ_CP032412.1"/>
</dbReference>
<evidence type="ECO:0000259" key="2">
    <source>
        <dbReference type="Pfam" id="PF01636"/>
    </source>
</evidence>
<accession>A0A385TM38</accession>
<comment type="similarity">
    <text evidence="1">Belongs to the pseudomonas-type ThrB family.</text>
</comment>
<protein>
    <submittedName>
        <fullName evidence="3">Serine kinase</fullName>
    </submittedName>
</protein>
<dbReference type="Gene3D" id="3.90.1200.10">
    <property type="match status" value="1"/>
</dbReference>
<keyword evidence="3" id="KW-0808">Transferase</keyword>
<dbReference type="Gene3D" id="3.30.200.20">
    <property type="entry name" value="Phosphorylase Kinase, domain 1"/>
    <property type="match status" value="1"/>
</dbReference>
<dbReference type="SUPFAM" id="SSF56112">
    <property type="entry name" value="Protein kinase-like (PK-like)"/>
    <property type="match status" value="1"/>
</dbReference>
<reference evidence="3 4" key="1">
    <citation type="submission" date="2018-09" db="EMBL/GenBank/DDBJ databases">
        <title>Genome Sequence of Paenibacillus lautus Strain E7593-69, Azo Dye-Degrading Bacteria, Isolated from Commercial Tattoo Inks.</title>
        <authorList>
            <person name="Nho S.W."/>
            <person name="Kim S.-J."/>
            <person name="Kweon O."/>
            <person name="Cerniglia C.E."/>
        </authorList>
    </citation>
    <scope>NUCLEOTIDE SEQUENCE [LARGE SCALE GENOMIC DNA]</scope>
    <source>
        <strain evidence="3 4">E7593-69</strain>
    </source>
</reference>
<keyword evidence="3" id="KW-0418">Kinase</keyword>
<name>A0A385TM38_PAELA</name>
<dbReference type="Pfam" id="PF01636">
    <property type="entry name" value="APH"/>
    <property type="match status" value="1"/>
</dbReference>
<dbReference type="AlphaFoldDB" id="A0A385TM38"/>
<dbReference type="InterPro" id="IPR011009">
    <property type="entry name" value="Kinase-like_dom_sf"/>
</dbReference>
<evidence type="ECO:0000313" key="3">
    <source>
        <dbReference type="EMBL" id="AYB44088.1"/>
    </source>
</evidence>
<proteinExistence type="inferred from homology"/>
<gene>
    <name evidence="3" type="ORF">D5F53_12630</name>
</gene>
<organism evidence="3 4">
    <name type="scientific">Paenibacillus lautus</name>
    <name type="common">Bacillus lautus</name>
    <dbReference type="NCBI Taxonomy" id="1401"/>
    <lineage>
        <taxon>Bacteria</taxon>
        <taxon>Bacillati</taxon>
        <taxon>Bacillota</taxon>
        <taxon>Bacilli</taxon>
        <taxon>Bacillales</taxon>
        <taxon>Paenibacillaceae</taxon>
        <taxon>Paenibacillus</taxon>
    </lineage>
</organism>
<evidence type="ECO:0000256" key="1">
    <source>
        <dbReference type="ARBA" id="ARBA00038240"/>
    </source>
</evidence>
<dbReference type="PANTHER" id="PTHR21064">
    <property type="entry name" value="AMINOGLYCOSIDE PHOSPHOTRANSFERASE DOMAIN-CONTAINING PROTEIN-RELATED"/>
    <property type="match status" value="1"/>
</dbReference>
<dbReference type="PANTHER" id="PTHR21064:SF6">
    <property type="entry name" value="AMINOGLYCOSIDE PHOSPHOTRANSFERASE DOMAIN-CONTAINING PROTEIN"/>
    <property type="match status" value="1"/>
</dbReference>
<evidence type="ECO:0000313" key="4">
    <source>
        <dbReference type="Proteomes" id="UP000266552"/>
    </source>
</evidence>
<feature type="domain" description="Aminoglycoside phosphotransferase" evidence="2">
    <location>
        <begin position="28"/>
        <end position="256"/>
    </location>
</feature>
<dbReference type="InterPro" id="IPR002575">
    <property type="entry name" value="Aminoglycoside_PTrfase"/>
</dbReference>
<dbReference type="GO" id="GO:0019202">
    <property type="term" value="F:amino acid kinase activity"/>
    <property type="evidence" value="ECO:0007669"/>
    <property type="project" value="TreeGrafter"/>
</dbReference>
<sequence>MYTDEEIILRNAYAFREPFEIYVLNEGENTTFLASKDQTSTILRKYRSDRYALGQIRAEIEWLEALAGPLSVPRVIPNTEGHSVTIVQSSAKEQYYARFDYIDGTPIDAPSDQDYFELGETLALLHETSDAISHHAVPDWNGFERPRYDRQFLVEESLKFLWEAPFLNAQDKIRCEHLATALSDAYDKHSMNENFFIHGDAHMGNVLRTGDNLSLLDFDECGFGHRALDIGVPRLHMISARTVEPYWAALLNGYARKFTEEEIRTGTGLRIFYMAGKIPRRMDIEYLRRQPGERIRRYFEYIENELSGMYPM</sequence>
<keyword evidence="4" id="KW-1185">Reference proteome</keyword>